<organism evidence="7 8">
    <name type="scientific">Algoriphagus jejuensis</name>
    <dbReference type="NCBI Taxonomy" id="419934"/>
    <lineage>
        <taxon>Bacteria</taxon>
        <taxon>Pseudomonadati</taxon>
        <taxon>Bacteroidota</taxon>
        <taxon>Cytophagia</taxon>
        <taxon>Cytophagales</taxon>
        <taxon>Cyclobacteriaceae</taxon>
        <taxon>Algoriphagus</taxon>
    </lineage>
</organism>
<dbReference type="Pfam" id="PF00682">
    <property type="entry name" value="HMGL-like"/>
    <property type="match status" value="1"/>
</dbReference>
<name>A0ABN1MYA2_9BACT</name>
<evidence type="ECO:0000256" key="1">
    <source>
        <dbReference type="ARBA" id="ARBA00022605"/>
    </source>
</evidence>
<dbReference type="InterPro" id="IPR013709">
    <property type="entry name" value="2-isopropylmalate_synth_dimer"/>
</dbReference>
<keyword evidence="3" id="KW-0464">Manganese</keyword>
<dbReference type="Gene3D" id="3.20.20.70">
    <property type="entry name" value="Aldolase class I"/>
    <property type="match status" value="1"/>
</dbReference>
<dbReference type="InterPro" id="IPR036230">
    <property type="entry name" value="LeuA_allosteric_dom_sf"/>
</dbReference>
<dbReference type="SUPFAM" id="SSF110921">
    <property type="entry name" value="2-isopropylmalate synthase LeuA, allosteric (dimerisation) domain"/>
    <property type="match status" value="1"/>
</dbReference>
<evidence type="ECO:0000256" key="5">
    <source>
        <dbReference type="RuleBase" id="RU003523"/>
    </source>
</evidence>
<dbReference type="Pfam" id="PF22617">
    <property type="entry name" value="HCS_D2"/>
    <property type="match status" value="1"/>
</dbReference>
<dbReference type="InterPro" id="IPR050073">
    <property type="entry name" value="2-IPM_HCS-like"/>
</dbReference>
<sequence length="547" mass="60835">MEATGNLAAQPSKGLKSLEGSLGRRIEIMDTTLRDGEQTSGVSFLPSEKLQIAKLLLDELKVDRIEVASARVSDGELEGVRKITQWAAQRGYLDRVEVLGFVDTPVSVNWIVDAGAKVLNLLTKGSLNHLVHQLKKTPEQHFAEIARSISYAQEKGVSVNVYLEDWSNGMRNSPEYTLSLIDFLTTQPVKRIMLPDTLGLLSPVEVLDFFELIVGKYPETHFDFHAHNDYDLAVANVMAGILRGASGVHTTVNGLGERAGNAPLESVIAMIKDLTKFQINVQEQKIFRVSKLVEQFSGQHISANKPVVGENVFTQTAGIHADGDNKKNLYFSDLLPERFGRQRKYALGKTSGKANILKNLEELGLSLEKDELARVTQRIIELGDKKERVTTEDLPYIISDVLQNNSISKHIHIEGYHMTHSKGLKPSVQLRLNVYGKSYDATATGDGQYDSFMKAVKKIYKSLKKELPKLIDYHVSIPPGGKTDAFVETVITWDYGKIFKTKGLDPDQTVAAMMATEKMLNIVESFNQTNTKEESTYYGNEYRAVAG</sequence>
<dbReference type="PROSITE" id="PS50991">
    <property type="entry name" value="PYR_CT"/>
    <property type="match status" value="1"/>
</dbReference>
<dbReference type="PANTHER" id="PTHR10277">
    <property type="entry name" value="HOMOCITRATE SYNTHASE-RELATED"/>
    <property type="match status" value="1"/>
</dbReference>
<dbReference type="InterPro" id="IPR013785">
    <property type="entry name" value="Aldolase_TIM"/>
</dbReference>
<protein>
    <submittedName>
        <fullName evidence="7">Alpha-isopropylmalate synthase regulatory domain-containing protein</fullName>
    </submittedName>
</protein>
<evidence type="ECO:0000256" key="3">
    <source>
        <dbReference type="ARBA" id="ARBA00023211"/>
    </source>
</evidence>
<dbReference type="SUPFAM" id="SSF51569">
    <property type="entry name" value="Aldolase"/>
    <property type="match status" value="1"/>
</dbReference>
<comment type="caution">
    <text evidence="7">The sequence shown here is derived from an EMBL/GenBank/DDBJ whole genome shotgun (WGS) entry which is preliminary data.</text>
</comment>
<dbReference type="Proteomes" id="UP001500469">
    <property type="component" value="Unassembled WGS sequence"/>
</dbReference>
<dbReference type="InterPro" id="IPR054691">
    <property type="entry name" value="LeuA/HCS_post-cat"/>
</dbReference>
<evidence type="ECO:0000256" key="2">
    <source>
        <dbReference type="ARBA" id="ARBA00022679"/>
    </source>
</evidence>
<keyword evidence="8" id="KW-1185">Reference proteome</keyword>
<evidence type="ECO:0000313" key="8">
    <source>
        <dbReference type="Proteomes" id="UP001500469"/>
    </source>
</evidence>
<keyword evidence="4" id="KW-0100">Branched-chain amino acid biosynthesis</keyword>
<dbReference type="InterPro" id="IPR000891">
    <property type="entry name" value="PYR_CT"/>
</dbReference>
<gene>
    <name evidence="7" type="ORF">GCM10009119_13880</name>
</gene>
<dbReference type="InterPro" id="IPR002034">
    <property type="entry name" value="AIPM/Hcit_synth_CS"/>
</dbReference>
<proteinExistence type="inferred from homology"/>
<dbReference type="Gene3D" id="3.30.160.340">
    <property type="match status" value="1"/>
</dbReference>
<dbReference type="CDD" id="cd07945">
    <property type="entry name" value="DRE_TIM_CMS"/>
    <property type="match status" value="1"/>
</dbReference>
<dbReference type="Gene3D" id="3.30.160.740">
    <property type="match status" value="1"/>
</dbReference>
<dbReference type="EMBL" id="BAAAFI010000006">
    <property type="protein sequence ID" value="GAA0878420.1"/>
    <property type="molecule type" value="Genomic_DNA"/>
</dbReference>
<reference evidence="8" key="1">
    <citation type="journal article" date="2019" name="Int. J. Syst. Evol. Microbiol.">
        <title>The Global Catalogue of Microorganisms (GCM) 10K type strain sequencing project: providing services to taxonomists for standard genome sequencing and annotation.</title>
        <authorList>
            <consortium name="The Broad Institute Genomics Platform"/>
            <consortium name="The Broad Institute Genome Sequencing Center for Infectious Disease"/>
            <person name="Wu L."/>
            <person name="Ma J."/>
        </authorList>
    </citation>
    <scope>NUCLEOTIDE SEQUENCE [LARGE SCALE GENOMIC DNA]</scope>
    <source>
        <strain evidence="8">JCM 16112</strain>
    </source>
</reference>
<feature type="domain" description="Pyruvate carboxyltransferase" evidence="6">
    <location>
        <begin position="26"/>
        <end position="287"/>
    </location>
</feature>
<dbReference type="SMART" id="SM00917">
    <property type="entry name" value="LeuA_dimer"/>
    <property type="match status" value="1"/>
</dbReference>
<evidence type="ECO:0000256" key="4">
    <source>
        <dbReference type="ARBA" id="ARBA00023304"/>
    </source>
</evidence>
<keyword evidence="2 5" id="KW-0808">Transferase</keyword>
<evidence type="ECO:0000313" key="7">
    <source>
        <dbReference type="EMBL" id="GAA0878420.1"/>
    </source>
</evidence>
<dbReference type="Pfam" id="PF08502">
    <property type="entry name" value="LeuA_dimer"/>
    <property type="match status" value="1"/>
</dbReference>
<accession>A0ABN1MYA2</accession>
<dbReference type="Gene3D" id="1.10.238.260">
    <property type="match status" value="1"/>
</dbReference>
<dbReference type="PROSITE" id="PS00815">
    <property type="entry name" value="AIPM_HOMOCIT_SYNTH_1"/>
    <property type="match status" value="1"/>
</dbReference>
<dbReference type="PANTHER" id="PTHR10277:SF57">
    <property type="entry name" value="(R)-CITRAMALATE SYNTHASE CIMA"/>
    <property type="match status" value="1"/>
</dbReference>
<evidence type="ECO:0000259" key="6">
    <source>
        <dbReference type="PROSITE" id="PS50991"/>
    </source>
</evidence>
<comment type="similarity">
    <text evidence="5">Belongs to the alpha-IPM synthase/homocitrate synthase family.</text>
</comment>
<keyword evidence="1" id="KW-0028">Amino-acid biosynthesis</keyword>